<accession>A0A430L727</accession>
<feature type="compositionally biased region" description="Polar residues" evidence="1">
    <location>
        <begin position="115"/>
        <end position="140"/>
    </location>
</feature>
<dbReference type="PANTHER" id="PTHR28094">
    <property type="entry name" value="MEIOTICALLY UP-REGULATED GENE 113 PROTEIN"/>
    <property type="match status" value="1"/>
</dbReference>
<feature type="compositionally biased region" description="Basic and acidic residues" evidence="1">
    <location>
        <begin position="529"/>
        <end position="541"/>
    </location>
</feature>
<dbReference type="PANTHER" id="PTHR28094:SF1">
    <property type="entry name" value="MEIOTICALLY UP-REGULATED GENE 113 PROTEIN"/>
    <property type="match status" value="1"/>
</dbReference>
<gene>
    <name evidence="3" type="ORF">BHE90_014114</name>
</gene>
<feature type="compositionally biased region" description="Polar residues" evidence="1">
    <location>
        <begin position="550"/>
        <end position="561"/>
    </location>
</feature>
<proteinExistence type="predicted"/>
<dbReference type="AlphaFoldDB" id="A0A430L727"/>
<feature type="compositionally biased region" description="Polar residues" evidence="1">
    <location>
        <begin position="474"/>
        <end position="492"/>
    </location>
</feature>
<dbReference type="Proteomes" id="UP000287124">
    <property type="component" value="Unassembled WGS sequence"/>
</dbReference>
<reference evidence="3 4" key="1">
    <citation type="submission" date="2017-06" db="EMBL/GenBank/DDBJ databases">
        <title>Comparative genomic analysis of Ambrosia Fusariam Clade fungi.</title>
        <authorList>
            <person name="Stajich J.E."/>
            <person name="Carrillo J."/>
            <person name="Kijimoto T."/>
            <person name="Eskalen A."/>
            <person name="O'Donnell K."/>
            <person name="Kasson M."/>
        </authorList>
    </citation>
    <scope>NUCLEOTIDE SEQUENCE [LARGE SCALE GENOMIC DNA]</scope>
    <source>
        <strain evidence="3 4">UCR1854</strain>
    </source>
</reference>
<sequence>MNDSTPTGLEDLASIIDLLPTLENPDFTHCRKKNQKGVQCGNPIAAPKRPKALSLWTDLANREYFPDNEDFYDKLETLLRIIHCGKHREDAFKRYRSWRMERSLDAASFSSESSVPNTPEQRSSIEFPSETDITPFSSPLTMDDTPGTPKSPGSDAAESFIQSTPTKSTTANLRLPEETERLETVEVISKRISVMTITTDSEKPACNTSETVVENFSATAISSRELPEEGQKPAAEEVAVGHASTMATAVSEQASTTKTDEKETTQDVRVVGLGLISTLQRKGSLRDDSPVIRELHKHLTPQDLEEGIVYVLEHTVTPGLFKVGWTRTNVYQRLGHPNNCYSKHTKVLHETISGRFVGAHKAESLVKVILRHQNLEVVECEQCGGGHREWFKSSKDEVLRTVKLMEEFVRLPAYELCDGEMKLSREANAFVKAMCSFSTSRLESLMTRPENRVKETIEPTSSIGAQGSAPEPSVDQSTQESTGSEENQSSSRFFDRSKPSRTSFGTKCGAGGKMVRDFTTNTVASTKDRFGRLFNRSRESTPEPEDASSTDKSTTDANNASKGPEELLVKFLWSFLPADSKPEQGVTGGDGPRDMAALKTVVRQMADDFRKDFEAAYEGNDNTRGSDGDSKTQ</sequence>
<evidence type="ECO:0000259" key="2">
    <source>
        <dbReference type="SMART" id="SM00974"/>
    </source>
</evidence>
<dbReference type="InterPro" id="IPR053006">
    <property type="entry name" value="Meiosis_regulatory"/>
</dbReference>
<name>A0A430L727_9HYPO</name>
<feature type="region of interest" description="Disordered" evidence="1">
    <location>
        <begin position="446"/>
        <end position="511"/>
    </location>
</feature>
<feature type="domain" description="Bacteriophage T5 Orf172 DNA-binding" evidence="2">
    <location>
        <begin position="315"/>
        <end position="405"/>
    </location>
</feature>
<feature type="compositionally biased region" description="Polar residues" evidence="1">
    <location>
        <begin position="160"/>
        <end position="171"/>
    </location>
</feature>
<comment type="caution">
    <text evidence="3">The sequence shown here is derived from an EMBL/GenBank/DDBJ whole genome shotgun (WGS) entry which is preliminary data.</text>
</comment>
<evidence type="ECO:0000256" key="1">
    <source>
        <dbReference type="SAM" id="MobiDB-lite"/>
    </source>
</evidence>
<evidence type="ECO:0000313" key="4">
    <source>
        <dbReference type="Proteomes" id="UP000287124"/>
    </source>
</evidence>
<keyword evidence="4" id="KW-1185">Reference proteome</keyword>
<dbReference type="InterPro" id="IPR018306">
    <property type="entry name" value="Phage_T5_Orf172_DNA-bd"/>
</dbReference>
<feature type="compositionally biased region" description="Basic and acidic residues" evidence="1">
    <location>
        <begin position="624"/>
        <end position="633"/>
    </location>
</feature>
<dbReference type="EMBL" id="MIKF01000370">
    <property type="protein sequence ID" value="RTE71480.1"/>
    <property type="molecule type" value="Genomic_DNA"/>
</dbReference>
<dbReference type="Pfam" id="PF10544">
    <property type="entry name" value="T5orf172"/>
    <property type="match status" value="1"/>
</dbReference>
<dbReference type="SMART" id="SM00974">
    <property type="entry name" value="T5orf172"/>
    <property type="match status" value="1"/>
</dbReference>
<evidence type="ECO:0000313" key="3">
    <source>
        <dbReference type="EMBL" id="RTE71480.1"/>
    </source>
</evidence>
<feature type="region of interest" description="Disordered" evidence="1">
    <location>
        <begin position="106"/>
        <end position="171"/>
    </location>
</feature>
<feature type="region of interest" description="Disordered" evidence="1">
    <location>
        <begin position="613"/>
        <end position="633"/>
    </location>
</feature>
<organism evidence="3 4">
    <name type="scientific">Fusarium euwallaceae</name>
    <dbReference type="NCBI Taxonomy" id="1147111"/>
    <lineage>
        <taxon>Eukaryota</taxon>
        <taxon>Fungi</taxon>
        <taxon>Dikarya</taxon>
        <taxon>Ascomycota</taxon>
        <taxon>Pezizomycotina</taxon>
        <taxon>Sordariomycetes</taxon>
        <taxon>Hypocreomycetidae</taxon>
        <taxon>Hypocreales</taxon>
        <taxon>Nectriaceae</taxon>
        <taxon>Fusarium</taxon>
        <taxon>Fusarium solani species complex</taxon>
    </lineage>
</organism>
<feature type="region of interest" description="Disordered" evidence="1">
    <location>
        <begin position="529"/>
        <end position="563"/>
    </location>
</feature>
<protein>
    <recommendedName>
        <fullName evidence="2">Bacteriophage T5 Orf172 DNA-binding domain-containing protein</fullName>
    </recommendedName>
</protein>